<keyword evidence="1" id="KW-1133">Transmembrane helix</keyword>
<dbReference type="EMBL" id="CP097506">
    <property type="protein sequence ID" value="URD95143.1"/>
    <property type="molecule type" value="Genomic_DNA"/>
</dbReference>
<dbReference type="InterPro" id="IPR053234">
    <property type="entry name" value="RPM1_Interactor"/>
</dbReference>
<dbReference type="InterPro" id="IPR036408">
    <property type="entry name" value="PSI_PsaA/B_sf"/>
</dbReference>
<evidence type="ECO:0000313" key="2">
    <source>
        <dbReference type="EMBL" id="URD95143.1"/>
    </source>
</evidence>
<dbReference type="OrthoDB" id="266020at2759"/>
<protein>
    <submittedName>
        <fullName evidence="2">Uncharacterized protein</fullName>
    </submittedName>
</protein>
<organism evidence="2 3">
    <name type="scientific">Musa troglodytarum</name>
    <name type="common">fe'i banana</name>
    <dbReference type="NCBI Taxonomy" id="320322"/>
    <lineage>
        <taxon>Eukaryota</taxon>
        <taxon>Viridiplantae</taxon>
        <taxon>Streptophyta</taxon>
        <taxon>Embryophyta</taxon>
        <taxon>Tracheophyta</taxon>
        <taxon>Spermatophyta</taxon>
        <taxon>Magnoliopsida</taxon>
        <taxon>Liliopsida</taxon>
        <taxon>Zingiberales</taxon>
        <taxon>Musaceae</taxon>
        <taxon>Musa</taxon>
    </lineage>
</organism>
<name>A0A9E7JVP5_9LILI</name>
<feature type="transmembrane region" description="Helical" evidence="1">
    <location>
        <begin position="59"/>
        <end position="80"/>
    </location>
</feature>
<keyword evidence="1" id="KW-0472">Membrane</keyword>
<dbReference type="Pfam" id="PF00223">
    <property type="entry name" value="PsaA_PsaB"/>
    <property type="match status" value="1"/>
</dbReference>
<dbReference type="Proteomes" id="UP001055439">
    <property type="component" value="Chromosome 4"/>
</dbReference>
<proteinExistence type="predicted"/>
<dbReference type="SUPFAM" id="SSF81558">
    <property type="entry name" value="Photosystem I subunits PsaA/PsaB"/>
    <property type="match status" value="1"/>
</dbReference>
<evidence type="ECO:0000313" key="3">
    <source>
        <dbReference type="Proteomes" id="UP001055439"/>
    </source>
</evidence>
<keyword evidence="1" id="KW-0812">Transmembrane</keyword>
<reference evidence="2" key="1">
    <citation type="submission" date="2022-05" db="EMBL/GenBank/DDBJ databases">
        <title>The Musa troglodytarum L. genome provides insights into the mechanism of non-climacteric behaviour and enrichment of carotenoids.</title>
        <authorList>
            <person name="Wang J."/>
        </authorList>
    </citation>
    <scope>NUCLEOTIDE SEQUENCE</scope>
    <source>
        <tissue evidence="2">Leaf</tissue>
    </source>
</reference>
<evidence type="ECO:0000256" key="1">
    <source>
        <dbReference type="SAM" id="Phobius"/>
    </source>
</evidence>
<dbReference type="InterPro" id="IPR001280">
    <property type="entry name" value="PSI_PsaA/B"/>
</dbReference>
<gene>
    <name evidence="2" type="ORF">MUK42_30046</name>
</gene>
<accession>A0A9E7JVP5</accession>
<dbReference type="Gene3D" id="1.20.1130.10">
    <property type="entry name" value="Photosystem I PsaA/PsaB"/>
    <property type="match status" value="1"/>
</dbReference>
<dbReference type="GO" id="GO:0015979">
    <property type="term" value="P:photosynthesis"/>
    <property type="evidence" value="ECO:0007669"/>
    <property type="project" value="InterPro"/>
</dbReference>
<dbReference type="PANTHER" id="PTHR33443">
    <property type="entry name" value="ZGC:112980"/>
    <property type="match status" value="1"/>
</dbReference>
<dbReference type="AlphaFoldDB" id="A0A9E7JVP5"/>
<keyword evidence="3" id="KW-1185">Reference proteome</keyword>
<dbReference type="GO" id="GO:0009579">
    <property type="term" value="C:thylakoid"/>
    <property type="evidence" value="ECO:0007669"/>
    <property type="project" value="InterPro"/>
</dbReference>
<sequence>MQVACRDYPHSRHLCAKYPFSKTPTSSHPLPEGLFGVSSLAWTGHLVHVAIPGSRGHVIAMYAMNLLPVGFGISIAMHMTRVVIGRLQGKSSDQLRIPEFVELCRYCLLHRTTMHVNEMDAGTTEERSAHV</sequence>
<dbReference type="PANTHER" id="PTHR33443:SF30">
    <property type="entry name" value="SARCOSINE DEHYDROGENASE-2C PROTEIN"/>
    <property type="match status" value="1"/>
</dbReference>
<dbReference type="GO" id="GO:0016020">
    <property type="term" value="C:membrane"/>
    <property type="evidence" value="ECO:0007669"/>
    <property type="project" value="InterPro"/>
</dbReference>